<feature type="region of interest" description="Disordered" evidence="11">
    <location>
        <begin position="90"/>
        <end position="112"/>
    </location>
</feature>
<feature type="region of interest" description="Disordered" evidence="11">
    <location>
        <begin position="60"/>
        <end position="79"/>
    </location>
</feature>
<protein>
    <recommendedName>
        <fullName evidence="10">Protein V2</fullName>
    </recommendedName>
</protein>
<evidence type="ECO:0000256" key="3">
    <source>
        <dbReference type="ARBA" id="ARBA00009397"/>
    </source>
</evidence>
<reference evidence="13" key="1">
    <citation type="submission" date="2013-08" db="EMBL/GenBank/DDBJ databases">
        <authorList>
            <person name="Swarnalatha P."/>
            <person name="Manasa M."/>
            <person name="Venkataravanappa V."/>
            <person name="Jalali S."/>
            <person name="Krishnareddy M."/>
        </authorList>
    </citation>
    <scope>NUCLEOTIDE SEQUENCE</scope>
    <source>
        <strain evidence="13">TC307</strain>
    </source>
</reference>
<evidence type="ECO:0000256" key="1">
    <source>
        <dbReference type="ARBA" id="ARBA00003603"/>
    </source>
</evidence>
<keyword evidence="8 10" id="KW-1035">Host cytoplasm</keyword>
<evidence type="ECO:0000256" key="4">
    <source>
        <dbReference type="ARBA" id="ARBA00011105"/>
    </source>
</evidence>
<keyword evidence="6 10" id="KW-0945">Host-virus interaction</keyword>
<comment type="subcellular location">
    <subcellularLocation>
        <location evidence="2 10">Host cytoplasm</location>
        <location evidence="2 10">Host perinuclear region</location>
    </subcellularLocation>
</comment>
<evidence type="ECO:0000256" key="11">
    <source>
        <dbReference type="SAM" id="MobiDB-lite"/>
    </source>
</evidence>
<accession>V5N3C2</accession>
<keyword evidence="7" id="KW-1090">Inhibition of host innate immune response by virus</keyword>
<dbReference type="Pfam" id="PF03716">
    <property type="entry name" value="WCCH"/>
    <property type="match status" value="1"/>
</dbReference>
<dbReference type="InterPro" id="IPR005159">
    <property type="entry name" value="WCCH"/>
</dbReference>
<evidence type="ECO:0000259" key="12">
    <source>
        <dbReference type="Pfam" id="PF03716"/>
    </source>
</evidence>
<comment type="subunit">
    <text evidence="4 10">Interacts with host SGS3.</text>
</comment>
<dbReference type="EMBL" id="KF551577">
    <property type="protein sequence ID" value="AHA82174.1"/>
    <property type="molecule type" value="Genomic_DNA"/>
</dbReference>
<evidence type="ECO:0000256" key="10">
    <source>
        <dbReference type="RuleBase" id="RU364051"/>
    </source>
</evidence>
<feature type="domain" description="WCCH motif" evidence="12">
    <location>
        <begin position="79"/>
        <end position="101"/>
    </location>
</feature>
<evidence type="ECO:0000313" key="13">
    <source>
        <dbReference type="EMBL" id="AHA82174.1"/>
    </source>
</evidence>
<comment type="similarity">
    <text evidence="3 10">Belongs to the geminiviridae protein AV2/V2 family.</text>
</comment>
<dbReference type="Pfam" id="PF01524">
    <property type="entry name" value="Gemini_V2"/>
    <property type="match status" value="1"/>
</dbReference>
<organism evidence="13">
    <name type="scientific">Tomato leaf curl New Delhi virus</name>
    <dbReference type="NCBI Taxonomy" id="223347"/>
    <lineage>
        <taxon>Viruses</taxon>
        <taxon>Monodnaviria</taxon>
        <taxon>Shotokuvirae</taxon>
        <taxon>Cressdnaviricota</taxon>
        <taxon>Repensiviricetes</taxon>
        <taxon>Geplafuvirales</taxon>
        <taxon>Geminiviridae</taxon>
        <taxon>Begomovirus</taxon>
        <taxon>Begomovirus solanumdelhiense</taxon>
    </lineage>
</organism>
<evidence type="ECO:0000256" key="6">
    <source>
        <dbReference type="ARBA" id="ARBA00022581"/>
    </source>
</evidence>
<evidence type="ECO:0000256" key="7">
    <source>
        <dbReference type="ARBA" id="ARBA00022632"/>
    </source>
</evidence>
<dbReference type="GO" id="GO:0052170">
    <property type="term" value="P:symbiont-mediated suppression of host innate immune response"/>
    <property type="evidence" value="ECO:0007669"/>
    <property type="project" value="UniProtKB-KW"/>
</dbReference>
<proteinExistence type="inferred from homology"/>
<sequence length="112" mass="12962">MWDPLLHEFPESVHGLRCMLAVKSLLEIEKYYSPDSVRYDLIRVLLLVLRAKKYGEANSKYHHFNPSLEGTPTSQLRQPLWSSCSCPHCPRHKSKGLDQQADEQKTQNVQNV</sequence>
<dbReference type="GO" id="GO:0044220">
    <property type="term" value="C:host cell perinuclear region of cytoplasm"/>
    <property type="evidence" value="ECO:0007669"/>
    <property type="project" value="UniProtKB-SubCell"/>
</dbReference>
<keyword evidence="5 10" id="KW-0941">Suppressor of RNA silencing</keyword>
<evidence type="ECO:0000256" key="9">
    <source>
        <dbReference type="ARBA" id="ARBA00023280"/>
    </source>
</evidence>
<feature type="compositionally biased region" description="Polar residues" evidence="11">
    <location>
        <begin position="68"/>
        <end position="79"/>
    </location>
</feature>
<dbReference type="GO" id="GO:0060967">
    <property type="term" value="P:negative regulation of gene silencing by regulatory ncRNA"/>
    <property type="evidence" value="ECO:0007669"/>
    <property type="project" value="InterPro"/>
</dbReference>
<dbReference type="InterPro" id="IPR002511">
    <property type="entry name" value="Gemini_V2"/>
</dbReference>
<keyword evidence="9" id="KW-0899">Viral immunoevasion</keyword>
<evidence type="ECO:0000256" key="5">
    <source>
        <dbReference type="ARBA" id="ARBA00022463"/>
    </source>
</evidence>
<name>V5N3C2_9GEMI</name>
<comment type="function">
    <text evidence="1 10">Through its interaction with host SGS3, acts as a suppressor of RNA-mediated gene silencing, also known as post-transcriptional gene silencing (PTGS), a mechanism of plant viral defense that limits the accumulation of viral RNAs.</text>
</comment>
<evidence type="ECO:0000256" key="2">
    <source>
        <dbReference type="ARBA" id="ARBA00004407"/>
    </source>
</evidence>
<evidence type="ECO:0000256" key="8">
    <source>
        <dbReference type="ARBA" id="ARBA00023200"/>
    </source>
</evidence>